<sequence>MNTYSSLLFYNENNNKVLMVKNNINKLYKAVPHSFFGFPSLTSPEPTQLHEQQQQQQQQQLQQKDSLSNKNCCNNEKLLLNNKFYSNQLQLDKIEKVFNNKNSFKRDNIYYLGSLVTPYYLEQVKRCYFDYYLIIVKDSNCINKNKLETILVDSISPTDPASSGGTKEKTLEISMEWKEPMEFLREFNSHRKFITPETQYLLKMLSLFSKTNNDLLTISEDKNNLGITIPLEFAPHIESIPVRSNTLHPFNSTNLIISQNDTHILLVDPGANKEGSIHMCNIIEKKLLKYLKKFIKNNIEIKNDENSNNVNNEQREEEQQQQEEEEEEENKKILEGKNISIFITHNHKDHWEGIGILEKHFPEATIYAHEKTLKNIESGLKKVQVSGFQLKDKESVDSFLNEIKTPTEIKQLDCHTNEKLYIGNGGDRIFHIVSTPGHTDDSLCLFENNSKTLIAGDHIVGFGSSVLDFHTGDMVEYIDSTHGMINYLCPKVAIPAHGPLNFDPIVLLNNYIKHRLLREEEILNAYKSGKTSLTEILDIVYGSLEPTLSFMALGNIKLHLQKLQKENKI</sequence>
<dbReference type="EMBL" id="AAFI02000023">
    <property type="protein sequence ID" value="EAL68299.1"/>
    <property type="molecule type" value="Genomic_DNA"/>
</dbReference>
<dbReference type="InterPro" id="IPR036388">
    <property type="entry name" value="WH-like_DNA-bd_sf"/>
</dbReference>
<dbReference type="RefSeq" id="XP_642242.1">
    <property type="nucleotide sequence ID" value="XM_637150.1"/>
</dbReference>
<dbReference type="Pfam" id="PF00753">
    <property type="entry name" value="Lactamase_B"/>
    <property type="match status" value="1"/>
</dbReference>
<dbReference type="OMA" id="HKDHWEG"/>
<dbReference type="Gene3D" id="3.60.15.10">
    <property type="entry name" value="Ribonuclease Z/Hydroxyacylglutathione hydrolase-like"/>
    <property type="match status" value="1"/>
</dbReference>
<name>Q54YG0_DICDI</name>
<feature type="region of interest" description="Disordered" evidence="1">
    <location>
        <begin position="304"/>
        <end position="331"/>
    </location>
</feature>
<dbReference type="AlphaFoldDB" id="Q54YG0"/>
<dbReference type="STRING" id="44689.Q54YG0"/>
<dbReference type="PaxDb" id="44689-DDB0205321"/>
<evidence type="ECO:0000313" key="4">
    <source>
        <dbReference type="Proteomes" id="UP000002195"/>
    </source>
</evidence>
<dbReference type="PANTHER" id="PTHR23131:SF0">
    <property type="entry name" value="ENDORIBONUCLEASE LACTB2"/>
    <property type="match status" value="1"/>
</dbReference>
<dbReference type="PANTHER" id="PTHR23131">
    <property type="entry name" value="ENDORIBONUCLEASE LACTB2"/>
    <property type="match status" value="1"/>
</dbReference>
<feature type="region of interest" description="Disordered" evidence="1">
    <location>
        <begin position="45"/>
        <end position="66"/>
    </location>
</feature>
<dbReference type="GeneID" id="8621451"/>
<gene>
    <name evidence="3" type="ORF">DDB_G0278253</name>
</gene>
<dbReference type="SUPFAM" id="SSF56281">
    <property type="entry name" value="Metallo-hydrolase/oxidoreductase"/>
    <property type="match status" value="1"/>
</dbReference>
<dbReference type="KEGG" id="ddi:DDB_G0278253"/>
<reference evidence="3 4" key="1">
    <citation type="journal article" date="2005" name="Nature">
        <title>The genome of the social amoeba Dictyostelium discoideum.</title>
        <authorList>
            <consortium name="The Dictyostelium discoideum Sequencing Consortium"/>
            <person name="Eichinger L."/>
            <person name="Pachebat J.A."/>
            <person name="Glockner G."/>
            <person name="Rajandream M.A."/>
            <person name="Sucgang R."/>
            <person name="Berriman M."/>
            <person name="Song J."/>
            <person name="Olsen R."/>
            <person name="Szafranski K."/>
            <person name="Xu Q."/>
            <person name="Tunggal B."/>
            <person name="Kummerfeld S."/>
            <person name="Madera M."/>
            <person name="Konfortov B.A."/>
            <person name="Rivero F."/>
            <person name="Bankier A.T."/>
            <person name="Lehmann R."/>
            <person name="Hamlin N."/>
            <person name="Davies R."/>
            <person name="Gaudet P."/>
            <person name="Fey P."/>
            <person name="Pilcher K."/>
            <person name="Chen G."/>
            <person name="Saunders D."/>
            <person name="Sodergren E."/>
            <person name="Davis P."/>
            <person name="Kerhornou A."/>
            <person name="Nie X."/>
            <person name="Hall N."/>
            <person name="Anjard C."/>
            <person name="Hemphill L."/>
            <person name="Bason N."/>
            <person name="Farbrother P."/>
            <person name="Desany B."/>
            <person name="Just E."/>
            <person name="Morio T."/>
            <person name="Rost R."/>
            <person name="Churcher C."/>
            <person name="Cooper J."/>
            <person name="Haydock S."/>
            <person name="van Driessche N."/>
            <person name="Cronin A."/>
            <person name="Goodhead I."/>
            <person name="Muzny D."/>
            <person name="Mourier T."/>
            <person name="Pain A."/>
            <person name="Lu M."/>
            <person name="Harper D."/>
            <person name="Lindsay R."/>
            <person name="Hauser H."/>
            <person name="James K."/>
            <person name="Quiles M."/>
            <person name="Madan Babu M."/>
            <person name="Saito T."/>
            <person name="Buchrieser C."/>
            <person name="Wardroper A."/>
            <person name="Felder M."/>
            <person name="Thangavelu M."/>
            <person name="Johnson D."/>
            <person name="Knights A."/>
            <person name="Loulseged H."/>
            <person name="Mungall K."/>
            <person name="Oliver K."/>
            <person name="Price C."/>
            <person name="Quail M.A."/>
            <person name="Urushihara H."/>
            <person name="Hernandez J."/>
            <person name="Rabbinowitsch E."/>
            <person name="Steffen D."/>
            <person name="Sanders M."/>
            <person name="Ma J."/>
            <person name="Kohara Y."/>
            <person name="Sharp S."/>
            <person name="Simmonds M."/>
            <person name="Spiegler S."/>
            <person name="Tivey A."/>
            <person name="Sugano S."/>
            <person name="White B."/>
            <person name="Walker D."/>
            <person name="Woodward J."/>
            <person name="Winckler T."/>
            <person name="Tanaka Y."/>
            <person name="Shaulsky G."/>
            <person name="Schleicher M."/>
            <person name="Weinstock G."/>
            <person name="Rosenthal A."/>
            <person name="Cox E.C."/>
            <person name="Chisholm R.L."/>
            <person name="Gibbs R."/>
            <person name="Loomis W.F."/>
            <person name="Platzer M."/>
            <person name="Kay R.R."/>
            <person name="Williams J."/>
            <person name="Dear P.H."/>
            <person name="Noegel A.A."/>
            <person name="Barrell B."/>
            <person name="Kuspa A."/>
        </authorList>
    </citation>
    <scope>NUCLEOTIDE SEQUENCE [LARGE SCALE GENOMIC DNA]</scope>
    <source>
        <strain evidence="3 4">AX4</strain>
    </source>
</reference>
<dbReference type="VEuPathDB" id="AmoebaDB:DDB_G0278253"/>
<protein>
    <recommendedName>
        <fullName evidence="2">Metallo-beta-lactamase domain-containing protein</fullName>
    </recommendedName>
</protein>
<dbReference type="Proteomes" id="UP000002195">
    <property type="component" value="Unassembled WGS sequence"/>
</dbReference>
<dbReference type="Gene3D" id="1.10.10.10">
    <property type="entry name" value="Winged helix-like DNA-binding domain superfamily/Winged helix DNA-binding domain"/>
    <property type="match status" value="1"/>
</dbReference>
<evidence type="ECO:0000259" key="2">
    <source>
        <dbReference type="SMART" id="SM00849"/>
    </source>
</evidence>
<dbReference type="InterPro" id="IPR036866">
    <property type="entry name" value="RibonucZ/Hydroxyglut_hydro"/>
</dbReference>
<accession>Q54YG0</accession>
<proteinExistence type="predicted"/>
<dbReference type="GlyGen" id="Q54YG0">
    <property type="glycosylation" value="1 site"/>
</dbReference>
<dbReference type="eggNOG" id="KOG0813">
    <property type="taxonomic scope" value="Eukaryota"/>
</dbReference>
<organism evidence="3 4">
    <name type="scientific">Dictyostelium discoideum</name>
    <name type="common">Social amoeba</name>
    <dbReference type="NCBI Taxonomy" id="44689"/>
    <lineage>
        <taxon>Eukaryota</taxon>
        <taxon>Amoebozoa</taxon>
        <taxon>Evosea</taxon>
        <taxon>Eumycetozoa</taxon>
        <taxon>Dictyostelia</taxon>
        <taxon>Dictyosteliales</taxon>
        <taxon>Dictyosteliaceae</taxon>
        <taxon>Dictyostelium</taxon>
    </lineage>
</organism>
<evidence type="ECO:0000256" key="1">
    <source>
        <dbReference type="SAM" id="MobiDB-lite"/>
    </source>
</evidence>
<evidence type="ECO:0000313" key="3">
    <source>
        <dbReference type="EMBL" id="EAL68299.1"/>
    </source>
</evidence>
<feature type="domain" description="Metallo-beta-lactamase" evidence="2">
    <location>
        <begin position="250"/>
        <end position="497"/>
    </location>
</feature>
<dbReference type="PRO" id="PR:Q54YG0"/>
<dbReference type="HOGENOM" id="CLU_479346_0_0_1"/>
<dbReference type="dictyBase" id="DDB_G0278253"/>
<feature type="compositionally biased region" description="Low complexity" evidence="1">
    <location>
        <begin position="52"/>
        <end position="66"/>
    </location>
</feature>
<dbReference type="InParanoid" id="Q54YG0"/>
<dbReference type="InterPro" id="IPR050662">
    <property type="entry name" value="Sec-metab_biosynth-thioest"/>
</dbReference>
<keyword evidence="4" id="KW-1185">Reference proteome</keyword>
<comment type="caution">
    <text evidence="3">The sequence shown here is derived from an EMBL/GenBank/DDBJ whole genome shotgun (WGS) entry which is preliminary data.</text>
</comment>
<dbReference type="SMART" id="SM00849">
    <property type="entry name" value="Lactamase_B"/>
    <property type="match status" value="1"/>
</dbReference>
<dbReference type="Pfam" id="PF17778">
    <property type="entry name" value="WHD_BLACT"/>
    <property type="match status" value="1"/>
</dbReference>
<dbReference type="InterPro" id="IPR001279">
    <property type="entry name" value="Metallo-B-lactamas"/>
</dbReference>
<dbReference type="InterPro" id="IPR041516">
    <property type="entry name" value="LACTB2_WH"/>
</dbReference>
<feature type="compositionally biased region" description="Acidic residues" evidence="1">
    <location>
        <begin position="319"/>
        <end position="328"/>
    </location>
</feature>